<dbReference type="InterPro" id="IPR036322">
    <property type="entry name" value="WD40_repeat_dom_sf"/>
</dbReference>
<dbReference type="SUPFAM" id="SSF52540">
    <property type="entry name" value="P-loop containing nucleoside triphosphate hydrolases"/>
    <property type="match status" value="1"/>
</dbReference>
<evidence type="ECO:0000313" key="7">
    <source>
        <dbReference type="EMBL" id="ALO16166.1"/>
    </source>
</evidence>
<evidence type="ECO:0000256" key="2">
    <source>
        <dbReference type="ARBA" id="ARBA00022737"/>
    </source>
</evidence>
<evidence type="ECO:0000256" key="3">
    <source>
        <dbReference type="PROSITE-ProRule" id="PRU00221"/>
    </source>
</evidence>
<dbReference type="PROSITE" id="PS50294">
    <property type="entry name" value="WD_REPEATS_REGION"/>
    <property type="match status" value="2"/>
</dbReference>
<reference evidence="7 8" key="1">
    <citation type="submission" date="2015-11" db="EMBL/GenBank/DDBJ databases">
        <title>Description and complete genome sequence of a novel strain predominating in hypersaline microbial mats and representing a new family of the Bacteriodetes phylum.</title>
        <authorList>
            <person name="Spring S."/>
            <person name="Bunk B."/>
            <person name="Sproer C."/>
            <person name="Klenk H.-P."/>
        </authorList>
    </citation>
    <scope>NUCLEOTIDE SEQUENCE [LARGE SCALE GENOMIC DNA]</scope>
    <source>
        <strain evidence="7 8">L21-Spi-D4</strain>
    </source>
</reference>
<gene>
    <name evidence="7" type="ORF">L21SP5_02542</name>
</gene>
<organism evidence="7 8">
    <name type="scientific">Salinivirga cyanobacteriivorans</name>
    <dbReference type="NCBI Taxonomy" id="1307839"/>
    <lineage>
        <taxon>Bacteria</taxon>
        <taxon>Pseudomonadati</taxon>
        <taxon>Bacteroidota</taxon>
        <taxon>Bacteroidia</taxon>
        <taxon>Bacteroidales</taxon>
        <taxon>Salinivirgaceae</taxon>
        <taxon>Salinivirga</taxon>
    </lineage>
</organism>
<feature type="compositionally biased region" description="Basic and acidic residues" evidence="4">
    <location>
        <begin position="596"/>
        <end position="621"/>
    </location>
</feature>
<feature type="repeat" description="WD" evidence="3">
    <location>
        <begin position="898"/>
        <end position="933"/>
    </location>
</feature>
<keyword evidence="1 3" id="KW-0853">WD repeat</keyword>
<feature type="repeat" description="WD" evidence="3">
    <location>
        <begin position="691"/>
        <end position="726"/>
    </location>
</feature>
<name>A0A0S2I1J0_9BACT</name>
<feature type="region of interest" description="Disordered" evidence="4">
    <location>
        <begin position="527"/>
        <end position="546"/>
    </location>
</feature>
<keyword evidence="2" id="KW-0677">Repeat</keyword>
<feature type="domain" description="Novel STAND NTPase 1" evidence="6">
    <location>
        <begin position="4"/>
        <end position="417"/>
    </location>
</feature>
<dbReference type="InterPro" id="IPR049052">
    <property type="entry name" value="nSTAND1"/>
</dbReference>
<dbReference type="PROSITE" id="PS50082">
    <property type="entry name" value="WD_REPEATS_2"/>
    <property type="match status" value="2"/>
</dbReference>
<feature type="transmembrane region" description="Helical" evidence="5">
    <location>
        <begin position="485"/>
        <end position="505"/>
    </location>
</feature>
<sequence length="1015" mass="115691">MFNPFPGLRPFTTSESHLFFGREGQSEEVLSNLSQNRFVAVVGSSGSGKSSLMYCGVVPILYGGFITEAGSKWKIILSRPGNDPIGNLAKEIAARSDEDNSDNGYNPKLIRAILESSSNGLVEAIKQTRSQDDQNYLILADQFEELFRFRKKFGNENAVNESFAYVRLIMNAIKQSDVPIYVVMTMRSDFIGECAQYQELTDMINTSHYLIPQMNRDNFRLAIKGPIAVGGGKISEKLVNELLNDLGDNPDQLPILQHALMRTWDFWMKHSGGKEELDVVHYDSIGRMEKALSNHANEAFNELSPDEKVICENMFKTLTERGNDNRGIRHPSSVEEIASIANSDEATVIKIIEHFRASGRSFLTSADKSLNSASIIDISHESLMRIWDKLKVWVDEEAMAIQMYMRLSEAAAMYQEGKIGLWRPPDLQLALNWRKEKQPTLTWAKRFSPAFERAMVYLETSEKAHLAEEENKIRLQKKALRRSRIFAIVLGSAAIISLGFMVYAITMQAESNKQRIIAEQQKEEAEKQRKEAETQKELALKNEQKAEEQREIALKSEKEAREQTKIAEIQRKIAEANLKEATRQKEIATKQTQEAQKQRQIADKKSKEALVEKNKAEQAQERTKELRMLSIARSMAVKSAQMEEKKDLKALLAYQAYQFNREYGGDQFNPDIYDGLYYAIKAKNNPEYNTFRGHKDAVRALKFQPEDQHTLFSAGSDGEILQWNLQDSLKGNETMYANGEIIRDVAFSPNGQFMAIADDNFEVKLINLSNQEDSILYRHKNIITALAFADNHTLISSSTDSTIIINDIYNGEQKKVRENAQIWDLKVANQMKRMLYLTNQPAAVLMDLTNYQKDIFYTGLNTFYAGAISNNDSLLALGAKNGSIAIFKLHNSALIKELNAHNARINDITFSHNDKYLASVAFDGTARIYQTQNFDKTPLVIRDYSSWGMALTFNDKSNELFTSYVDSNIKRWDLDCKIMANKLLPRIQRKMTKKEWETYVGKDIPYINTIEHYKQ</sequence>
<evidence type="ECO:0000256" key="1">
    <source>
        <dbReference type="ARBA" id="ARBA00022574"/>
    </source>
</evidence>
<dbReference type="Pfam" id="PF00400">
    <property type="entry name" value="WD40"/>
    <property type="match status" value="3"/>
</dbReference>
<dbReference type="PANTHER" id="PTHR19848:SF8">
    <property type="entry name" value="F-BOX AND WD REPEAT DOMAIN CONTAINING 7"/>
    <property type="match status" value="1"/>
</dbReference>
<dbReference type="PATRIC" id="fig|1307839.3.peg.2669"/>
<dbReference type="EMBL" id="CP013118">
    <property type="protein sequence ID" value="ALO16166.1"/>
    <property type="molecule type" value="Genomic_DNA"/>
</dbReference>
<dbReference type="SUPFAM" id="SSF50978">
    <property type="entry name" value="WD40 repeat-like"/>
    <property type="match status" value="1"/>
</dbReference>
<evidence type="ECO:0000259" key="6">
    <source>
        <dbReference type="Pfam" id="PF20703"/>
    </source>
</evidence>
<feature type="region of interest" description="Disordered" evidence="4">
    <location>
        <begin position="585"/>
        <end position="621"/>
    </location>
</feature>
<keyword evidence="5" id="KW-1133">Transmembrane helix</keyword>
<evidence type="ECO:0000313" key="8">
    <source>
        <dbReference type="Proteomes" id="UP000064893"/>
    </source>
</evidence>
<dbReference type="KEGG" id="blq:L21SP5_02542"/>
<evidence type="ECO:0000256" key="5">
    <source>
        <dbReference type="SAM" id="Phobius"/>
    </source>
</evidence>
<dbReference type="InterPro" id="IPR001680">
    <property type="entry name" value="WD40_rpt"/>
</dbReference>
<dbReference type="InterPro" id="IPR027417">
    <property type="entry name" value="P-loop_NTPase"/>
</dbReference>
<protein>
    <recommendedName>
        <fullName evidence="6">Novel STAND NTPase 1 domain-containing protein</fullName>
    </recommendedName>
</protein>
<dbReference type="SMART" id="SM00320">
    <property type="entry name" value="WD40"/>
    <property type="match status" value="6"/>
</dbReference>
<dbReference type="Pfam" id="PF20703">
    <property type="entry name" value="nSTAND1"/>
    <property type="match status" value="1"/>
</dbReference>
<evidence type="ECO:0000256" key="4">
    <source>
        <dbReference type="SAM" id="MobiDB-lite"/>
    </source>
</evidence>
<dbReference type="PANTHER" id="PTHR19848">
    <property type="entry name" value="WD40 REPEAT PROTEIN"/>
    <property type="match status" value="1"/>
</dbReference>
<dbReference type="InterPro" id="IPR015943">
    <property type="entry name" value="WD40/YVTN_repeat-like_dom_sf"/>
</dbReference>
<proteinExistence type="predicted"/>
<dbReference type="STRING" id="1307839.L21SP5_02542"/>
<dbReference type="Gene3D" id="2.130.10.10">
    <property type="entry name" value="YVTN repeat-like/Quinoprotein amine dehydrogenase"/>
    <property type="match status" value="2"/>
</dbReference>
<keyword evidence="5" id="KW-0812">Transmembrane</keyword>
<dbReference type="AlphaFoldDB" id="A0A0S2I1J0"/>
<dbReference type="Proteomes" id="UP000064893">
    <property type="component" value="Chromosome"/>
</dbReference>
<keyword evidence="8" id="KW-1185">Reference proteome</keyword>
<keyword evidence="5" id="KW-0472">Membrane</keyword>
<accession>A0A0S2I1J0</accession>